<dbReference type="SUPFAM" id="SSF47095">
    <property type="entry name" value="HMG-box"/>
    <property type="match status" value="1"/>
</dbReference>
<keyword evidence="2" id="KW-1185">Reference proteome</keyword>
<gene>
    <name evidence="1" type="ORF">KIPB_017230</name>
</gene>
<reference evidence="1 2" key="1">
    <citation type="journal article" date="2018" name="PLoS ONE">
        <title>The draft genome of Kipferlia bialata reveals reductive genome evolution in fornicate parasites.</title>
        <authorList>
            <person name="Tanifuji G."/>
            <person name="Takabayashi S."/>
            <person name="Kume K."/>
            <person name="Takagi M."/>
            <person name="Nakayama T."/>
            <person name="Kamikawa R."/>
            <person name="Inagaki Y."/>
            <person name="Hashimoto T."/>
        </authorList>
    </citation>
    <scope>NUCLEOTIDE SEQUENCE [LARGE SCALE GENOMIC DNA]</scope>
    <source>
        <strain evidence="1">NY0173</strain>
    </source>
</reference>
<dbReference type="InterPro" id="IPR036910">
    <property type="entry name" value="HMG_box_dom_sf"/>
</dbReference>
<organism evidence="1 2">
    <name type="scientific">Kipferlia bialata</name>
    <dbReference type="NCBI Taxonomy" id="797122"/>
    <lineage>
        <taxon>Eukaryota</taxon>
        <taxon>Metamonada</taxon>
        <taxon>Carpediemonas-like organisms</taxon>
        <taxon>Kipferlia</taxon>
    </lineage>
</organism>
<feature type="non-terminal residue" evidence="1">
    <location>
        <position position="1"/>
    </location>
</feature>
<name>A0A391NWP7_9EUKA</name>
<evidence type="ECO:0000313" key="2">
    <source>
        <dbReference type="Proteomes" id="UP000265618"/>
    </source>
</evidence>
<sequence>EDKAPFVKQYEKAKAEYAVAIAAWTEANPDAPKPVRKARK</sequence>
<dbReference type="EMBL" id="BDIP01011310">
    <property type="protein sequence ID" value="GCA65485.1"/>
    <property type="molecule type" value="Genomic_DNA"/>
</dbReference>
<protein>
    <submittedName>
        <fullName evidence="1">Uncharacterized protein</fullName>
    </submittedName>
</protein>
<proteinExistence type="predicted"/>
<evidence type="ECO:0000313" key="1">
    <source>
        <dbReference type="EMBL" id="GCA65485.1"/>
    </source>
</evidence>
<accession>A0A391NWP7</accession>
<feature type="non-terminal residue" evidence="1">
    <location>
        <position position="40"/>
    </location>
</feature>
<dbReference type="AlphaFoldDB" id="A0A391NWP7"/>
<comment type="caution">
    <text evidence="1">The sequence shown here is derived from an EMBL/GenBank/DDBJ whole genome shotgun (WGS) entry which is preliminary data.</text>
</comment>
<dbReference type="Proteomes" id="UP000265618">
    <property type="component" value="Unassembled WGS sequence"/>
</dbReference>